<dbReference type="Proteomes" id="UP000009168">
    <property type="component" value="Unassembled WGS sequence"/>
</dbReference>
<dbReference type="PANTHER" id="PTHR10264">
    <property type="entry name" value="BAND 7 PROTEIN-RELATED"/>
    <property type="match status" value="1"/>
</dbReference>
<dbReference type="GO" id="GO:0005886">
    <property type="term" value="C:plasma membrane"/>
    <property type="evidence" value="ECO:0007669"/>
    <property type="project" value="InterPro"/>
</dbReference>
<dbReference type="InParanoid" id="I7M0T0"/>
<keyword evidence="6" id="KW-1185">Reference proteome</keyword>
<dbReference type="GO" id="GO:0098552">
    <property type="term" value="C:side of membrane"/>
    <property type="evidence" value="ECO:0007669"/>
    <property type="project" value="UniProtKB-ARBA"/>
</dbReference>
<dbReference type="InterPro" id="IPR036013">
    <property type="entry name" value="Band_7/SPFH_dom_sf"/>
</dbReference>
<dbReference type="FunFam" id="3.30.479.30:FF:000004">
    <property type="entry name" value="Putative membrane protease family, stomatin"/>
    <property type="match status" value="1"/>
</dbReference>
<evidence type="ECO:0000259" key="4">
    <source>
        <dbReference type="SMART" id="SM00244"/>
    </source>
</evidence>
<evidence type="ECO:0000313" key="5">
    <source>
        <dbReference type="EMBL" id="EAR90881.2"/>
    </source>
</evidence>
<dbReference type="PRINTS" id="PR00721">
    <property type="entry name" value="STOMATIN"/>
</dbReference>
<evidence type="ECO:0000256" key="2">
    <source>
        <dbReference type="SAM" id="Coils"/>
    </source>
</evidence>
<dbReference type="Gene3D" id="3.30.479.30">
    <property type="entry name" value="Band 7 domain"/>
    <property type="match status" value="1"/>
</dbReference>
<dbReference type="SUPFAM" id="SSF117892">
    <property type="entry name" value="Band 7/SPFH domain"/>
    <property type="match status" value="1"/>
</dbReference>
<name>I7M0T0_TETTS</name>
<keyword evidence="2" id="KW-0175">Coiled coil</keyword>
<reference evidence="6" key="1">
    <citation type="journal article" date="2006" name="PLoS Biol.">
        <title>Macronuclear genome sequence of the ciliate Tetrahymena thermophila, a model eukaryote.</title>
        <authorList>
            <person name="Eisen J.A."/>
            <person name="Coyne R.S."/>
            <person name="Wu M."/>
            <person name="Wu D."/>
            <person name="Thiagarajan M."/>
            <person name="Wortman J.R."/>
            <person name="Badger J.H."/>
            <person name="Ren Q."/>
            <person name="Amedeo P."/>
            <person name="Jones K.M."/>
            <person name="Tallon L.J."/>
            <person name="Delcher A.L."/>
            <person name="Salzberg S.L."/>
            <person name="Silva J.C."/>
            <person name="Haas B.J."/>
            <person name="Majoros W.H."/>
            <person name="Farzad M."/>
            <person name="Carlton J.M."/>
            <person name="Smith R.K. Jr."/>
            <person name="Garg J."/>
            <person name="Pearlman R.E."/>
            <person name="Karrer K.M."/>
            <person name="Sun L."/>
            <person name="Manning G."/>
            <person name="Elde N.C."/>
            <person name="Turkewitz A.P."/>
            <person name="Asai D.J."/>
            <person name="Wilkes D.E."/>
            <person name="Wang Y."/>
            <person name="Cai H."/>
            <person name="Collins K."/>
            <person name="Stewart B.A."/>
            <person name="Lee S.R."/>
            <person name="Wilamowska K."/>
            <person name="Weinberg Z."/>
            <person name="Ruzzo W.L."/>
            <person name="Wloga D."/>
            <person name="Gaertig J."/>
            <person name="Frankel J."/>
            <person name="Tsao C.-C."/>
            <person name="Gorovsky M.A."/>
            <person name="Keeling P.J."/>
            <person name="Waller R.F."/>
            <person name="Patron N.J."/>
            <person name="Cherry J.M."/>
            <person name="Stover N.A."/>
            <person name="Krieger C.J."/>
            <person name="del Toro C."/>
            <person name="Ryder H.F."/>
            <person name="Williamson S.C."/>
            <person name="Barbeau R.A."/>
            <person name="Hamilton E.P."/>
            <person name="Orias E."/>
        </authorList>
    </citation>
    <scope>NUCLEOTIDE SEQUENCE [LARGE SCALE GENOMIC DNA]</scope>
    <source>
        <strain evidence="6">SB210</strain>
    </source>
</reference>
<evidence type="ECO:0000313" key="6">
    <source>
        <dbReference type="Proteomes" id="UP000009168"/>
    </source>
</evidence>
<feature type="compositionally biased region" description="Low complexity" evidence="3">
    <location>
        <begin position="52"/>
        <end position="70"/>
    </location>
</feature>
<dbReference type="RefSeq" id="XP_001011126.2">
    <property type="nucleotide sequence ID" value="XM_001011126.2"/>
</dbReference>
<dbReference type="InterPro" id="IPR001107">
    <property type="entry name" value="Band_7"/>
</dbReference>
<evidence type="ECO:0000256" key="1">
    <source>
        <dbReference type="ARBA" id="ARBA00008164"/>
    </source>
</evidence>
<sequence length="451" mass="52112">MSQYNDSHDKNVLELPLINQSSDIVNDQDSVPLEPQHINISNYQQRFEINRQKQNQKSNPSSPPQIQQQGNTQQNLLLTNNNTNQIISNPPLQGPLMQPNPNFNQTKEIYIGNAQQSYNMQQQQIQMQQQQFVPQQQMQPGFFNPQIHPNQINMMQPSNQMLINQQHVLPQIQLTPEEIARRQKRLDFKNKFQRQIPEENPDNLKVEGGYQKILYNCGNCCGCCGQYCPCFCCSNPMILVDNSFRGIYERFGKYVKNVDAGLHFVNPCTDQLIKIDMKTQNIDLGMQQSLTQDNILLFIHGVVQYRILDCRKAYYSIDNIDFSVKELSICALRSTISQFKYQELLDNRDLFRKKMEEFVEEYIHDWGIDVEQIIIKDMNMDQNISQQLASAAKEVRLAQAKIQNAKADVAAAEEQRKAADQLASKAAMQIRYLSTLERIASKSKVVFLAEH</sequence>
<dbReference type="AlphaFoldDB" id="I7M0T0"/>
<dbReference type="CDD" id="cd13437">
    <property type="entry name" value="SPFH_alloslipin"/>
    <property type="match status" value="1"/>
</dbReference>
<evidence type="ECO:0000256" key="3">
    <source>
        <dbReference type="SAM" id="MobiDB-lite"/>
    </source>
</evidence>
<feature type="region of interest" description="Disordered" evidence="3">
    <location>
        <begin position="51"/>
        <end position="70"/>
    </location>
</feature>
<protein>
    <submittedName>
        <fullName evidence="5">SPFH domain/band 7 family protein</fullName>
    </submittedName>
</protein>
<dbReference type="PANTHER" id="PTHR10264:SF19">
    <property type="entry name" value="AT06885P-RELATED"/>
    <property type="match status" value="1"/>
</dbReference>
<dbReference type="GeneID" id="7827755"/>
<dbReference type="STRING" id="312017.I7M0T0"/>
<comment type="similarity">
    <text evidence="1">Belongs to the band 7/mec-2 family.</text>
</comment>
<dbReference type="Pfam" id="PF01145">
    <property type="entry name" value="Band_7"/>
    <property type="match status" value="1"/>
</dbReference>
<dbReference type="eggNOG" id="KOG2621">
    <property type="taxonomic scope" value="Eukaryota"/>
</dbReference>
<feature type="domain" description="Band 7" evidence="4">
    <location>
        <begin position="235"/>
        <end position="392"/>
    </location>
</feature>
<dbReference type="OrthoDB" id="2105077at2759"/>
<organism evidence="5 6">
    <name type="scientific">Tetrahymena thermophila (strain SB210)</name>
    <dbReference type="NCBI Taxonomy" id="312017"/>
    <lineage>
        <taxon>Eukaryota</taxon>
        <taxon>Sar</taxon>
        <taxon>Alveolata</taxon>
        <taxon>Ciliophora</taxon>
        <taxon>Intramacronucleata</taxon>
        <taxon>Oligohymenophorea</taxon>
        <taxon>Hymenostomatida</taxon>
        <taxon>Tetrahymenina</taxon>
        <taxon>Tetrahymenidae</taxon>
        <taxon>Tetrahymena</taxon>
    </lineage>
</organism>
<dbReference type="EMBL" id="GG662793">
    <property type="protein sequence ID" value="EAR90881.2"/>
    <property type="molecule type" value="Genomic_DNA"/>
</dbReference>
<proteinExistence type="inferred from homology"/>
<dbReference type="SMART" id="SM00244">
    <property type="entry name" value="PHB"/>
    <property type="match status" value="1"/>
</dbReference>
<accession>I7M0T0</accession>
<dbReference type="InterPro" id="IPR001972">
    <property type="entry name" value="Stomatin_HflK_fam"/>
</dbReference>
<dbReference type="InterPro" id="IPR043202">
    <property type="entry name" value="Band-7_stomatin-like"/>
</dbReference>
<feature type="coiled-coil region" evidence="2">
    <location>
        <begin position="388"/>
        <end position="422"/>
    </location>
</feature>
<dbReference type="KEGG" id="tet:TTHERM_00144860"/>
<gene>
    <name evidence="5" type="ORF">TTHERM_00144860</name>
</gene>